<evidence type="ECO:0000313" key="1">
    <source>
        <dbReference type="EMBL" id="VVB17885.1"/>
    </source>
</evidence>
<gene>
    <name evidence="1" type="ORF">ANE_LOCUS28329</name>
</gene>
<reference evidence="1" key="1">
    <citation type="submission" date="2019-07" db="EMBL/GenBank/DDBJ databases">
        <authorList>
            <person name="Dittberner H."/>
        </authorList>
    </citation>
    <scope>NUCLEOTIDE SEQUENCE [LARGE SCALE GENOMIC DNA]</scope>
</reference>
<evidence type="ECO:0000313" key="2">
    <source>
        <dbReference type="Proteomes" id="UP000489600"/>
    </source>
</evidence>
<dbReference type="AlphaFoldDB" id="A0A565CW08"/>
<name>A0A565CW08_9BRAS</name>
<keyword evidence="2" id="KW-1185">Reference proteome</keyword>
<proteinExistence type="predicted"/>
<protein>
    <submittedName>
        <fullName evidence="1">Uncharacterized protein</fullName>
    </submittedName>
</protein>
<dbReference type="EMBL" id="CABITT030000008">
    <property type="protein sequence ID" value="VVB17885.1"/>
    <property type="molecule type" value="Genomic_DNA"/>
</dbReference>
<organism evidence="1 2">
    <name type="scientific">Arabis nemorensis</name>
    <dbReference type="NCBI Taxonomy" id="586526"/>
    <lineage>
        <taxon>Eukaryota</taxon>
        <taxon>Viridiplantae</taxon>
        <taxon>Streptophyta</taxon>
        <taxon>Embryophyta</taxon>
        <taxon>Tracheophyta</taxon>
        <taxon>Spermatophyta</taxon>
        <taxon>Magnoliopsida</taxon>
        <taxon>eudicotyledons</taxon>
        <taxon>Gunneridae</taxon>
        <taxon>Pentapetalae</taxon>
        <taxon>rosids</taxon>
        <taxon>malvids</taxon>
        <taxon>Brassicales</taxon>
        <taxon>Brassicaceae</taxon>
        <taxon>Arabideae</taxon>
        <taxon>Arabis</taxon>
    </lineage>
</organism>
<sequence>MSPPCYPSPPPPVMDDARVMSEFVIPVPDAKKMSEEAVMPLPCYKSPPPPMMQQN</sequence>
<accession>A0A565CW08</accession>
<dbReference type="Proteomes" id="UP000489600">
    <property type="component" value="Unassembled WGS sequence"/>
</dbReference>
<comment type="caution">
    <text evidence="1">The sequence shown here is derived from an EMBL/GenBank/DDBJ whole genome shotgun (WGS) entry which is preliminary data.</text>
</comment>